<reference evidence="2 3" key="1">
    <citation type="submission" date="2016-12" db="EMBL/GenBank/DDBJ databases">
        <authorList>
            <person name="Song W.-J."/>
            <person name="Kurnit D.M."/>
        </authorList>
    </citation>
    <scope>NUCLEOTIDE SEQUENCE [LARGE SCALE GENOMIC DNA]</scope>
    <source>
        <strain evidence="2 3">ATCC 49181</strain>
    </source>
</reference>
<evidence type="ECO:0000256" key="1">
    <source>
        <dbReference type="SAM" id="Phobius"/>
    </source>
</evidence>
<dbReference type="AlphaFoldDB" id="A0A1N6ITY6"/>
<gene>
    <name evidence="2" type="ORF">SAMN02743940_2073</name>
</gene>
<organism evidence="2 3">
    <name type="scientific">Nitrosomonas cryotolerans ATCC 49181</name>
    <dbReference type="NCBI Taxonomy" id="1131553"/>
    <lineage>
        <taxon>Bacteria</taxon>
        <taxon>Pseudomonadati</taxon>
        <taxon>Pseudomonadota</taxon>
        <taxon>Betaproteobacteria</taxon>
        <taxon>Nitrosomonadales</taxon>
        <taxon>Nitrosomonadaceae</taxon>
        <taxon>Nitrosomonas</taxon>
    </lineage>
</organism>
<feature type="transmembrane region" description="Helical" evidence="1">
    <location>
        <begin position="44"/>
        <end position="68"/>
    </location>
</feature>
<dbReference type="eggNOG" id="ENOG50315RJ">
    <property type="taxonomic scope" value="Bacteria"/>
</dbReference>
<feature type="transmembrane region" description="Helical" evidence="1">
    <location>
        <begin position="12"/>
        <end position="32"/>
    </location>
</feature>
<protein>
    <submittedName>
        <fullName evidence="2">Uncharacterized protein</fullName>
    </submittedName>
</protein>
<sequence length="130" mass="14145">MSFESEIKAKFGGFWNSVLLLLVVIVCLRFSSIELLEEDLSARVLYSLYLFLGCLGGGALIALLKVIFSFSNQPYLRPPVAVNVATGLKYGIVAAGLLVFIVGVIQLDNFMGLFQPPINALFAKLSQLIS</sequence>
<dbReference type="Proteomes" id="UP000185062">
    <property type="component" value="Unassembled WGS sequence"/>
</dbReference>
<dbReference type="EMBL" id="FSRO01000001">
    <property type="protein sequence ID" value="SIO35476.1"/>
    <property type="molecule type" value="Genomic_DNA"/>
</dbReference>
<feature type="transmembrane region" description="Helical" evidence="1">
    <location>
        <begin position="88"/>
        <end position="107"/>
    </location>
</feature>
<keyword evidence="1" id="KW-0472">Membrane</keyword>
<keyword evidence="1" id="KW-1133">Transmembrane helix</keyword>
<keyword evidence="3" id="KW-1185">Reference proteome</keyword>
<proteinExistence type="predicted"/>
<evidence type="ECO:0000313" key="2">
    <source>
        <dbReference type="EMBL" id="SIO35476.1"/>
    </source>
</evidence>
<keyword evidence="1" id="KW-0812">Transmembrane</keyword>
<name>A0A1N6ITY6_9PROT</name>
<dbReference type="RefSeq" id="WP_028461822.1">
    <property type="nucleotide sequence ID" value="NZ_FSRO01000001.1"/>
</dbReference>
<accession>A0A1N6ITY6</accession>
<evidence type="ECO:0000313" key="3">
    <source>
        <dbReference type="Proteomes" id="UP000185062"/>
    </source>
</evidence>